<dbReference type="AlphaFoldDB" id="A0A6V7XCQ4"/>
<comment type="caution">
    <text evidence="2">The sequence shown here is derived from an EMBL/GenBank/DDBJ whole genome shotgun (WGS) entry which is preliminary data.</text>
</comment>
<dbReference type="EMBL" id="CAJEWN010001351">
    <property type="protein sequence ID" value="CAD2196727.1"/>
    <property type="molecule type" value="Genomic_DNA"/>
</dbReference>
<dbReference type="Proteomes" id="UP000580250">
    <property type="component" value="Unassembled WGS sequence"/>
</dbReference>
<feature type="region of interest" description="Disordered" evidence="1">
    <location>
        <begin position="65"/>
        <end position="86"/>
    </location>
</feature>
<evidence type="ECO:0000313" key="2">
    <source>
        <dbReference type="EMBL" id="CAD2196727.1"/>
    </source>
</evidence>
<name>A0A6V7XCQ4_MELEN</name>
<evidence type="ECO:0000256" key="1">
    <source>
        <dbReference type="SAM" id="MobiDB-lite"/>
    </source>
</evidence>
<accession>A0A6V7XCQ4</accession>
<organism evidence="2 3">
    <name type="scientific">Meloidogyne enterolobii</name>
    <name type="common">Root-knot nematode worm</name>
    <name type="synonym">Meloidogyne mayaguensis</name>
    <dbReference type="NCBI Taxonomy" id="390850"/>
    <lineage>
        <taxon>Eukaryota</taxon>
        <taxon>Metazoa</taxon>
        <taxon>Ecdysozoa</taxon>
        <taxon>Nematoda</taxon>
        <taxon>Chromadorea</taxon>
        <taxon>Rhabditida</taxon>
        <taxon>Tylenchina</taxon>
        <taxon>Tylenchomorpha</taxon>
        <taxon>Tylenchoidea</taxon>
        <taxon>Meloidogynidae</taxon>
        <taxon>Meloidogyninae</taxon>
        <taxon>Meloidogyne</taxon>
    </lineage>
</organism>
<evidence type="ECO:0000313" key="3">
    <source>
        <dbReference type="Proteomes" id="UP000580250"/>
    </source>
</evidence>
<sequence>MINALNSHEGKGSSEVNYEDPIFAAETAATSSEYLPVTEYHEKKKGLSFGAIAKLAKGAKKWANRIKGGKSSGSGEKGKTIHLGRN</sequence>
<gene>
    <name evidence="2" type="ORF">MENT_LOCUS49911</name>
</gene>
<reference evidence="2 3" key="1">
    <citation type="submission" date="2020-08" db="EMBL/GenBank/DDBJ databases">
        <authorList>
            <person name="Koutsovoulos G."/>
            <person name="Danchin GJ E."/>
        </authorList>
    </citation>
    <scope>NUCLEOTIDE SEQUENCE [LARGE SCALE GENOMIC DNA]</scope>
</reference>
<proteinExistence type="predicted"/>
<protein>
    <submittedName>
        <fullName evidence="2">Uncharacterized protein</fullName>
    </submittedName>
</protein>